<evidence type="ECO:0000259" key="8">
    <source>
        <dbReference type="PROSITE" id="PS51203"/>
    </source>
</evidence>
<dbReference type="FunFam" id="2.60.40.790:FF:000001">
    <property type="entry name" value="Nuclear migration protein nudC"/>
    <property type="match status" value="1"/>
</dbReference>
<dbReference type="Pfam" id="PF14050">
    <property type="entry name" value="Nudc_N"/>
    <property type="match status" value="1"/>
</dbReference>
<feature type="compositionally biased region" description="Basic and acidic residues" evidence="7">
    <location>
        <begin position="87"/>
        <end position="112"/>
    </location>
</feature>
<organism evidence="9 10">
    <name type="scientific">Cloeon dipterum</name>
    <dbReference type="NCBI Taxonomy" id="197152"/>
    <lineage>
        <taxon>Eukaryota</taxon>
        <taxon>Metazoa</taxon>
        <taxon>Ecdysozoa</taxon>
        <taxon>Arthropoda</taxon>
        <taxon>Hexapoda</taxon>
        <taxon>Insecta</taxon>
        <taxon>Pterygota</taxon>
        <taxon>Palaeoptera</taxon>
        <taxon>Ephemeroptera</taxon>
        <taxon>Pisciforma</taxon>
        <taxon>Baetidae</taxon>
        <taxon>Cloeon</taxon>
    </lineage>
</organism>
<evidence type="ECO:0000256" key="3">
    <source>
        <dbReference type="ARBA" id="ARBA00017641"/>
    </source>
</evidence>
<gene>
    <name evidence="9" type="ORF">CLODIP_2_CD13262</name>
</gene>
<dbReference type="Proteomes" id="UP000494165">
    <property type="component" value="Unassembled WGS sequence"/>
</dbReference>
<keyword evidence="10" id="KW-1185">Reference proteome</keyword>
<dbReference type="PROSITE" id="PS51203">
    <property type="entry name" value="CS"/>
    <property type="match status" value="1"/>
</dbReference>
<sequence length="298" mass="34752">MLDTVFGFLLRKTDFYTGAPDGQAEQMVLDAFNKHAKGAEEQRRKKKAELAEEERKRHERAKKKKEEEEEESKKGATVTELTDEEAERIQKEIEQEKQKKEAPKEDVKKEEESKSDDEEQDKDKGKLVPNAGNGFDFENFSWTQTLQEVEVRVDLGKTPLKSRDLFIDIRKTHLRCGIKGRDAIIDGPLPHEIKVDESTWTLDAGRSLLINLEKVNQMNWWNRLITTHEEINTQKINPEPSKLSDLDGETRGLVEKMMYDQRQKELGLPTSEDQKKQDMLKKFMEQHPEMDFSKCKFN</sequence>
<evidence type="ECO:0000256" key="7">
    <source>
        <dbReference type="SAM" id="MobiDB-lite"/>
    </source>
</evidence>
<comment type="similarity">
    <text evidence="2">Belongs to the nudC family.</text>
</comment>
<evidence type="ECO:0000313" key="10">
    <source>
        <dbReference type="Proteomes" id="UP000494165"/>
    </source>
</evidence>
<accession>A0A8S1CPC4</accession>
<dbReference type="PANTHER" id="PTHR12356:SF3">
    <property type="entry name" value="NUCLEAR MIGRATION PROTEIN NUDC"/>
    <property type="match status" value="1"/>
</dbReference>
<evidence type="ECO:0000256" key="4">
    <source>
        <dbReference type="ARBA" id="ARBA00022490"/>
    </source>
</evidence>
<keyword evidence="5" id="KW-0597">Phosphoprotein</keyword>
<keyword evidence="4" id="KW-0963">Cytoplasm</keyword>
<proteinExistence type="inferred from homology"/>
<comment type="caution">
    <text evidence="9">The sequence shown here is derived from an EMBL/GenBank/DDBJ whole genome shotgun (WGS) entry which is preliminary data.</text>
</comment>
<evidence type="ECO:0000313" key="9">
    <source>
        <dbReference type="EMBL" id="CAB3373334.1"/>
    </source>
</evidence>
<feature type="compositionally biased region" description="Basic and acidic residues" evidence="7">
    <location>
        <begin position="37"/>
        <end position="56"/>
    </location>
</feature>
<dbReference type="InterPro" id="IPR007052">
    <property type="entry name" value="CS_dom"/>
</dbReference>
<protein>
    <recommendedName>
        <fullName evidence="3">Nuclear migration protein nudC</fullName>
    </recommendedName>
    <alternativeName>
        <fullName evidence="6">Nuclear distribution protein C homolog</fullName>
    </alternativeName>
</protein>
<evidence type="ECO:0000256" key="1">
    <source>
        <dbReference type="ARBA" id="ARBA00004496"/>
    </source>
</evidence>
<name>A0A8S1CPC4_9INSE</name>
<dbReference type="InterPro" id="IPR008978">
    <property type="entry name" value="HSP20-like_chaperone"/>
</dbReference>
<reference evidence="9 10" key="1">
    <citation type="submission" date="2020-04" db="EMBL/GenBank/DDBJ databases">
        <authorList>
            <person name="Alioto T."/>
            <person name="Alioto T."/>
            <person name="Gomez Garrido J."/>
        </authorList>
    </citation>
    <scope>NUCLEOTIDE SEQUENCE [LARGE SCALE GENOMIC DNA]</scope>
</reference>
<dbReference type="AlphaFoldDB" id="A0A8S1CPC4"/>
<evidence type="ECO:0000256" key="2">
    <source>
        <dbReference type="ARBA" id="ARBA00010513"/>
    </source>
</evidence>
<dbReference type="EMBL" id="CADEPI010000084">
    <property type="protein sequence ID" value="CAB3373334.1"/>
    <property type="molecule type" value="Genomic_DNA"/>
</dbReference>
<evidence type="ECO:0000256" key="5">
    <source>
        <dbReference type="ARBA" id="ARBA00022553"/>
    </source>
</evidence>
<dbReference type="GO" id="GO:0051082">
    <property type="term" value="F:unfolded protein binding"/>
    <property type="evidence" value="ECO:0007669"/>
    <property type="project" value="TreeGrafter"/>
</dbReference>
<dbReference type="Gene3D" id="2.60.40.790">
    <property type="match status" value="1"/>
</dbReference>
<dbReference type="InterPro" id="IPR025934">
    <property type="entry name" value="NudC_N_dom"/>
</dbReference>
<dbReference type="PANTHER" id="PTHR12356">
    <property type="entry name" value="NUCLEAR MOVEMENT PROTEIN NUDC"/>
    <property type="match status" value="1"/>
</dbReference>
<dbReference type="Pfam" id="PF04969">
    <property type="entry name" value="CS"/>
    <property type="match status" value="1"/>
</dbReference>
<dbReference type="GO" id="GO:0005737">
    <property type="term" value="C:cytoplasm"/>
    <property type="evidence" value="ECO:0007669"/>
    <property type="project" value="UniProtKB-SubCell"/>
</dbReference>
<dbReference type="InterPro" id="IPR037898">
    <property type="entry name" value="NudC_fam"/>
</dbReference>
<feature type="region of interest" description="Disordered" evidence="7">
    <location>
        <begin position="36"/>
        <end position="132"/>
    </location>
</feature>
<evidence type="ECO:0000256" key="6">
    <source>
        <dbReference type="ARBA" id="ARBA00030427"/>
    </source>
</evidence>
<comment type="subcellular location">
    <subcellularLocation>
        <location evidence="1">Cytoplasm</location>
    </subcellularLocation>
</comment>
<dbReference type="SUPFAM" id="SSF49764">
    <property type="entry name" value="HSP20-like chaperones"/>
    <property type="match status" value="1"/>
</dbReference>
<feature type="domain" description="CS" evidence="8">
    <location>
        <begin position="135"/>
        <end position="225"/>
    </location>
</feature>
<dbReference type="OrthoDB" id="416217at2759"/>
<dbReference type="GO" id="GO:0006457">
    <property type="term" value="P:protein folding"/>
    <property type="evidence" value="ECO:0007669"/>
    <property type="project" value="TreeGrafter"/>
</dbReference>